<dbReference type="OrthoDB" id="6293260at2"/>
<dbReference type="eggNOG" id="COG1670">
    <property type="taxonomic scope" value="Bacteria"/>
</dbReference>
<protein>
    <submittedName>
        <fullName evidence="2">Acetyltransferase</fullName>
    </submittedName>
</protein>
<dbReference type="Gene3D" id="3.40.630.30">
    <property type="match status" value="1"/>
</dbReference>
<comment type="caution">
    <text evidence="2">The sequence shown here is derived from an EMBL/GenBank/DDBJ whole genome shotgun (WGS) entry which is preliminary data.</text>
</comment>
<keyword evidence="3" id="KW-1185">Reference proteome</keyword>
<dbReference type="InterPro" id="IPR016181">
    <property type="entry name" value="Acyl_CoA_acyltransferase"/>
</dbReference>
<evidence type="ECO:0000313" key="2">
    <source>
        <dbReference type="EMBL" id="KCZ91587.1"/>
    </source>
</evidence>
<dbReference type="PATRIC" id="fig|1280950.3.peg.2149"/>
<keyword evidence="2" id="KW-0808">Transferase</keyword>
<dbReference type="GO" id="GO:0016747">
    <property type="term" value="F:acyltransferase activity, transferring groups other than amino-acyl groups"/>
    <property type="evidence" value="ECO:0007669"/>
    <property type="project" value="InterPro"/>
</dbReference>
<proteinExistence type="predicted"/>
<dbReference type="PROSITE" id="PS51186">
    <property type="entry name" value="GNAT"/>
    <property type="match status" value="1"/>
</dbReference>
<name>A0A059FLW7_9PROT</name>
<dbReference type="Pfam" id="PF13302">
    <property type="entry name" value="Acetyltransf_3"/>
    <property type="match status" value="1"/>
</dbReference>
<dbReference type="STRING" id="1280950.HJO_10737"/>
<sequence length="182" mass="19790">MAIGPTLETGRLILRPPRAEDFGGFCALMDDAASAEFIGGVQTPSVVWRSLCTMTGAWTISGFSMFSVIEKATGNWIGRLGPWRPEGWPGNEVGWGLLPAAWGKGYAQEGAAAAMDYAVDILGWDEIIHCIDPMNAPSIKVAERLGSAFLRKAPAPEPFAHIVWDLYGQSADQWRTRRIKPA</sequence>
<organism evidence="2 3">
    <name type="scientific">Hyphomonas johnsonii MHS-2</name>
    <dbReference type="NCBI Taxonomy" id="1280950"/>
    <lineage>
        <taxon>Bacteria</taxon>
        <taxon>Pseudomonadati</taxon>
        <taxon>Pseudomonadota</taxon>
        <taxon>Alphaproteobacteria</taxon>
        <taxon>Hyphomonadales</taxon>
        <taxon>Hyphomonadaceae</taxon>
        <taxon>Hyphomonas</taxon>
    </lineage>
</organism>
<evidence type="ECO:0000313" key="3">
    <source>
        <dbReference type="Proteomes" id="UP000025171"/>
    </source>
</evidence>
<gene>
    <name evidence="2" type="ORF">HJO_10737</name>
</gene>
<dbReference type="AlphaFoldDB" id="A0A059FLW7"/>
<dbReference type="PANTHER" id="PTHR43792">
    <property type="entry name" value="GNAT FAMILY, PUTATIVE (AFU_ORTHOLOGUE AFUA_3G00765)-RELATED-RELATED"/>
    <property type="match status" value="1"/>
</dbReference>
<dbReference type="InterPro" id="IPR000182">
    <property type="entry name" value="GNAT_dom"/>
</dbReference>
<dbReference type="SUPFAM" id="SSF55729">
    <property type="entry name" value="Acyl-CoA N-acyltransferases (Nat)"/>
    <property type="match status" value="1"/>
</dbReference>
<dbReference type="InterPro" id="IPR051531">
    <property type="entry name" value="N-acetyltransferase"/>
</dbReference>
<dbReference type="RefSeq" id="WP_035616852.1">
    <property type="nucleotide sequence ID" value="NZ_ARYK01000005.1"/>
</dbReference>
<evidence type="ECO:0000259" key="1">
    <source>
        <dbReference type="PROSITE" id="PS51186"/>
    </source>
</evidence>
<feature type="domain" description="N-acetyltransferase" evidence="1">
    <location>
        <begin position="12"/>
        <end position="169"/>
    </location>
</feature>
<dbReference type="EMBL" id="ARYK01000005">
    <property type="protein sequence ID" value="KCZ91587.1"/>
    <property type="molecule type" value="Genomic_DNA"/>
</dbReference>
<dbReference type="Proteomes" id="UP000025171">
    <property type="component" value="Unassembled WGS sequence"/>
</dbReference>
<dbReference type="PANTHER" id="PTHR43792:SF1">
    <property type="entry name" value="N-ACETYLTRANSFERASE DOMAIN-CONTAINING PROTEIN"/>
    <property type="match status" value="1"/>
</dbReference>
<accession>A0A059FLW7</accession>
<reference evidence="2 3" key="1">
    <citation type="journal article" date="2014" name="Antonie Van Leeuwenhoek">
        <title>Hyphomonas beringensis sp. nov. and Hyphomonas chukchiensis sp. nov., isolated from surface seawater of the Bering Sea and Chukchi Sea.</title>
        <authorList>
            <person name="Li C."/>
            <person name="Lai Q."/>
            <person name="Li G."/>
            <person name="Dong C."/>
            <person name="Wang J."/>
            <person name="Liao Y."/>
            <person name="Shao Z."/>
        </authorList>
    </citation>
    <scope>NUCLEOTIDE SEQUENCE [LARGE SCALE GENOMIC DNA]</scope>
    <source>
        <strain evidence="2 3">MHS-2</strain>
    </source>
</reference>